<keyword evidence="3" id="KW-1185">Reference proteome</keyword>
<comment type="caution">
    <text evidence="2">The sequence shown here is derived from an EMBL/GenBank/DDBJ whole genome shotgun (WGS) entry which is preliminary data.</text>
</comment>
<accession>Q7RH35</accession>
<evidence type="ECO:0000256" key="1">
    <source>
        <dbReference type="SAM" id="Phobius"/>
    </source>
</evidence>
<protein>
    <submittedName>
        <fullName evidence="2">Uncharacterized protein</fullName>
    </submittedName>
</protein>
<keyword evidence="1" id="KW-0812">Transmembrane</keyword>
<dbReference type="AlphaFoldDB" id="Q7RH35"/>
<feature type="transmembrane region" description="Helical" evidence="1">
    <location>
        <begin position="9"/>
        <end position="32"/>
    </location>
</feature>
<dbReference type="EMBL" id="AABL01001242">
    <property type="protein sequence ID" value="EAA15978.1"/>
    <property type="molecule type" value="Genomic_DNA"/>
</dbReference>
<dbReference type="PaxDb" id="73239-Q7RH35"/>
<organism evidence="2 3">
    <name type="scientific">Plasmodium yoelii yoelii</name>
    <dbReference type="NCBI Taxonomy" id="73239"/>
    <lineage>
        <taxon>Eukaryota</taxon>
        <taxon>Sar</taxon>
        <taxon>Alveolata</taxon>
        <taxon>Apicomplexa</taxon>
        <taxon>Aconoidasida</taxon>
        <taxon>Haemosporida</taxon>
        <taxon>Plasmodiidae</taxon>
        <taxon>Plasmodium</taxon>
        <taxon>Plasmodium (Vinckeia)</taxon>
    </lineage>
</organism>
<keyword evidence="1" id="KW-1133">Transmembrane helix</keyword>
<name>Q7RH35_PLAYO</name>
<evidence type="ECO:0000313" key="2">
    <source>
        <dbReference type="EMBL" id="EAA15978.1"/>
    </source>
</evidence>
<dbReference type="Proteomes" id="UP000008553">
    <property type="component" value="Unassembled WGS sequence"/>
</dbReference>
<keyword evidence="1" id="KW-0472">Membrane</keyword>
<reference evidence="2 3" key="1">
    <citation type="journal article" date="2002" name="Nature">
        <title>Genome sequence and comparative analysis of the model rodent malaria parasite Plasmodium yoelii yoelii.</title>
        <authorList>
            <person name="Carlton J.M."/>
            <person name="Angiuoli S.V."/>
            <person name="Suh B.B."/>
            <person name="Kooij T.W."/>
            <person name="Pertea M."/>
            <person name="Silva J.C."/>
            <person name="Ermolaeva M.D."/>
            <person name="Allen J.E."/>
            <person name="Selengut J.D."/>
            <person name="Koo H.L."/>
            <person name="Peterson J.D."/>
            <person name="Pop M."/>
            <person name="Kosack D.S."/>
            <person name="Shumway M.F."/>
            <person name="Bidwell S.L."/>
            <person name="Shallom S.J."/>
            <person name="van Aken S.E."/>
            <person name="Riedmuller S.B."/>
            <person name="Feldblyum T.V."/>
            <person name="Cho J.K."/>
            <person name="Quackenbush J."/>
            <person name="Sedegah M."/>
            <person name="Shoaibi A."/>
            <person name="Cummings L.M."/>
            <person name="Florens L."/>
            <person name="Yates J.R."/>
            <person name="Raine J.D."/>
            <person name="Sinden R.E."/>
            <person name="Harris M.A."/>
            <person name="Cunningham D.A."/>
            <person name="Preiser P.R."/>
            <person name="Bergman L.W."/>
            <person name="Vaidya A.B."/>
            <person name="van Lin L.H."/>
            <person name="Janse C.J."/>
            <person name="Waters A.P."/>
            <person name="Smith H.O."/>
            <person name="White O.R."/>
            <person name="Salzberg S.L."/>
            <person name="Venter J.C."/>
            <person name="Fraser C.M."/>
            <person name="Hoffman S.L."/>
            <person name="Gardner M.J."/>
            <person name="Carucci D.J."/>
        </authorList>
    </citation>
    <scope>NUCLEOTIDE SEQUENCE [LARGE SCALE GENOMIC DNA]</scope>
    <source>
        <strain evidence="2 3">17XNL</strain>
    </source>
</reference>
<sequence length="33" mass="3874">MIYICQEVVYLKICSFCILLYSFYFLGLIFGLG</sequence>
<proteinExistence type="predicted"/>
<evidence type="ECO:0000313" key="3">
    <source>
        <dbReference type="Proteomes" id="UP000008553"/>
    </source>
</evidence>
<dbReference type="InParanoid" id="Q7RH35"/>
<gene>
    <name evidence="2" type="ORF">PY04159</name>
</gene>